<evidence type="ECO:0000313" key="3">
    <source>
        <dbReference type="Proteomes" id="UP000507962"/>
    </source>
</evidence>
<dbReference type="Proteomes" id="UP000507962">
    <property type="component" value="Unassembled WGS sequence"/>
</dbReference>
<reference evidence="2 3" key="1">
    <citation type="submission" date="2019-03" db="EMBL/GenBank/DDBJ databases">
        <authorList>
            <person name="Nijsse B."/>
        </authorList>
    </citation>
    <scope>NUCLEOTIDE SEQUENCE [LARGE SCALE GENOMIC DNA]</scope>
    <source>
        <strain evidence="2">Desulfoluna butyratoxydans MSL71</strain>
    </source>
</reference>
<protein>
    <submittedName>
        <fullName evidence="2">Uncharacterized protein</fullName>
    </submittedName>
</protein>
<keyword evidence="3" id="KW-1185">Reference proteome</keyword>
<evidence type="ECO:0000313" key="2">
    <source>
        <dbReference type="EMBL" id="VFQ43482.1"/>
    </source>
</evidence>
<organism evidence="2 3">
    <name type="scientific">Desulfoluna butyratoxydans</name>
    <dbReference type="NCBI Taxonomy" id="231438"/>
    <lineage>
        <taxon>Bacteria</taxon>
        <taxon>Pseudomonadati</taxon>
        <taxon>Thermodesulfobacteriota</taxon>
        <taxon>Desulfobacteria</taxon>
        <taxon>Desulfobacterales</taxon>
        <taxon>Desulfolunaceae</taxon>
        <taxon>Desulfoluna</taxon>
    </lineage>
</organism>
<proteinExistence type="predicted"/>
<dbReference type="AlphaFoldDB" id="A0A4U8YP89"/>
<keyword evidence="1" id="KW-0472">Membrane</keyword>
<keyword evidence="1" id="KW-1133">Transmembrane helix</keyword>
<name>A0A4U8YP89_9BACT</name>
<gene>
    <name evidence="2" type="ORF">MSL71_11170</name>
</gene>
<keyword evidence="1" id="KW-0812">Transmembrane</keyword>
<sequence>MSDQENDVKTTKGKKGCLPFFIVAVLLFTAIGFFMDDEAPQNPTSTPTQKAWYSGGSLHQASALSWQDADYADKLATSADFIATLWNGKRFNPTVHNKIQSVDDIKPFAKELVVFLDKATEKNPDAEQNKKVYTNQKVSDMAVMGMMMMGWTKK</sequence>
<dbReference type="RefSeq" id="WP_180137687.1">
    <property type="nucleotide sequence ID" value="NZ_CAADHO010000002.1"/>
</dbReference>
<dbReference type="EMBL" id="CAADHO010000002">
    <property type="protein sequence ID" value="VFQ43482.1"/>
    <property type="molecule type" value="Genomic_DNA"/>
</dbReference>
<feature type="transmembrane region" description="Helical" evidence="1">
    <location>
        <begin position="16"/>
        <end position="35"/>
    </location>
</feature>
<evidence type="ECO:0000256" key="1">
    <source>
        <dbReference type="SAM" id="Phobius"/>
    </source>
</evidence>
<accession>A0A4U8YP89</accession>